<evidence type="ECO:0000313" key="4">
    <source>
        <dbReference type="Proteomes" id="UP000215374"/>
    </source>
</evidence>
<organism evidence="1 3">
    <name type="scientific">Corynebacterium imitans</name>
    <dbReference type="NCBI Taxonomy" id="156978"/>
    <lineage>
        <taxon>Bacteria</taxon>
        <taxon>Bacillati</taxon>
        <taxon>Actinomycetota</taxon>
        <taxon>Actinomycetes</taxon>
        <taxon>Mycobacteriales</taxon>
        <taxon>Corynebacteriaceae</taxon>
        <taxon>Corynebacterium</taxon>
    </lineage>
</organism>
<dbReference type="Proteomes" id="UP000028780">
    <property type="component" value="Chromosome"/>
</dbReference>
<dbReference type="RefSeq" id="WP_038593181.1">
    <property type="nucleotide sequence ID" value="NZ_CP009211.1"/>
</dbReference>
<reference evidence="2 4" key="2">
    <citation type="submission" date="2017-06" db="EMBL/GenBank/DDBJ databases">
        <authorList>
            <consortium name="Pathogen Informatics"/>
        </authorList>
    </citation>
    <scope>NUCLEOTIDE SEQUENCE [LARGE SCALE GENOMIC DNA]</scope>
    <source>
        <strain evidence="2 4">NCTC13015</strain>
    </source>
</reference>
<evidence type="ECO:0000313" key="3">
    <source>
        <dbReference type="Proteomes" id="UP000028780"/>
    </source>
</evidence>
<reference evidence="1 3" key="1">
    <citation type="submission" date="2014-08" db="EMBL/GenBank/DDBJ databases">
        <title>Complete genome sequence of Corynebacterium imitans DSM 44264, isolated from a five-month-old boy with suspected pharyngeal diphtheria.</title>
        <authorList>
            <person name="Mollmann S."/>
            <person name="Albersmeier A."/>
            <person name="Ruckert C."/>
            <person name="Tauch A."/>
        </authorList>
    </citation>
    <scope>NUCLEOTIDE SEQUENCE [LARGE SCALE GENOMIC DNA]</scope>
    <source>
        <strain evidence="1 3">DSM 44264</strain>
    </source>
</reference>
<sequence>MKHSLVVAGNVYSGLSHFALAGLSLLARSLSDGVVTTHWSNEPTPRGVLDTEDIAPEEIAIEIKRLSQSWYQGWTSIRVQYAAGEFSPFSPRFKQIAPRKNPDDWPKHQQARTSALDKLSVDDDHLALQLIHSLGEAAYWRFDGKDPRPDHGASRWEMKTRNQGEEFVSQKLFKYVEALSDWDTKDILAGLTGQRVKDPFGDDASRTPSGFTPPARTDLALAFAALIGIGQFPVSARAQQMALTPCAYPDTALHTKVAVLPVPTIPLTPERFESIVLSQEWASVVNAFGAEEIGRTPESLLHDSAVTALRQFGAPAAAVFRVHLGGSSLAPERYFESGKVRLL</sequence>
<protein>
    <submittedName>
        <fullName evidence="2">Putative CRISPR-associated protein</fullName>
    </submittedName>
</protein>
<dbReference type="Proteomes" id="UP000215374">
    <property type="component" value="Chromosome 1"/>
</dbReference>
<evidence type="ECO:0000313" key="2">
    <source>
        <dbReference type="EMBL" id="SNV87292.1"/>
    </source>
</evidence>
<keyword evidence="3" id="KW-1185">Reference proteome</keyword>
<dbReference type="AlphaFoldDB" id="A0A076NU82"/>
<gene>
    <name evidence="1" type="ORF">CIMIT_11615</name>
    <name evidence="2" type="ORF">SAMEA4535761_02380</name>
</gene>
<evidence type="ECO:0000313" key="1">
    <source>
        <dbReference type="EMBL" id="AIJ34437.1"/>
    </source>
</evidence>
<dbReference type="eggNOG" id="ENOG5033QWM">
    <property type="taxonomic scope" value="Bacteria"/>
</dbReference>
<dbReference type="OrthoDB" id="3251267at2"/>
<proteinExistence type="predicted"/>
<dbReference type="EMBL" id="CP009211">
    <property type="protein sequence ID" value="AIJ34437.1"/>
    <property type="molecule type" value="Genomic_DNA"/>
</dbReference>
<dbReference type="HOGENOM" id="CLU_808255_0_0_11"/>
<name>A0A076NU82_9CORY</name>
<dbReference type="KEGG" id="cii:CIMIT_11615"/>
<dbReference type="STRING" id="156978.CIMIT_11615"/>
<accession>A0A076NU82</accession>
<dbReference type="EMBL" id="LT906467">
    <property type="protein sequence ID" value="SNV87292.1"/>
    <property type="molecule type" value="Genomic_DNA"/>
</dbReference>